<proteinExistence type="predicted"/>
<gene>
    <name evidence="3" type="ORF">IX39_13100</name>
</gene>
<sequence>MKKKWVKKLFLFLGIFVGVILLANLALNLWLKTQLPDYIKKNTDYKVSYKSLDVDLGTGNIFATGITVNNKNPQNTNVIGLQGTIDTLKISRFGIYDAIFNKVISSSDLLLANPDLNIILAKPVDKKTGKKRNPVMFENIRINKGTINVFKHNKQKFIGVNQLDLYVENLQMTEESVENKLPVIFDQYRIRGKDFFFQPDNIYTLKIDQITTTNGQMYVENFQLMPMISFEQFKKTYPQKTQMFQFSIPKMNFKDVVLEKNKVSLANADFQNPFLKVYKTGASIIKKDEKKRSFELNLDDIKLNNAKIQILKPNETDLFLAENLSVNVNKLEFTKESSQEIIPVLYKDFKIAGTGIHYNDQQNISVESFSLNPKGGQIKNIIARPTHSPGMGMDFKTNLIQFNINDFKFVDKKLNLDVKDILIDGINGKIAAGKGVPKKKTAVKGIQFPIVVGKIALKNSNLTYESKNQPLTFNDLNATVNQLELVENNAKNGMAVKIKDYDVTTKNFIYKTKFYKMNAASLALTKNKIDISQFAMIPLVSRAQFIRMIPVESDLYDIKVNQISAQGNWDLFSENKSINATNVTVNSANANIFRSKIPADDPKIKPLYSRMLRSIKIPMYIANLNLKNSILEYEEDTPKSSGPGKLTFSNFNMNVRNLNSAKMKGKPTHVKININTTFMKSSPLSVNWGFDTADQGDHFTIAGNLDNIPATALNSFVVPYLSVSATGTIQQMLFNFKGNPKGIGGTFNIKHKDLKVSILDKKSKEKKGVLSAVANIFIKSDSGKFPESVVVEGVERDPTKSFFNMFWKGIEDGLKKTLIGINVDKTKKTVEGAVNTVKDVKGGVQDVKKSLNNAKTDISKTFSDPNTAEKTKVQSETEKPKEKKGLFRKVFKKKENPETE</sequence>
<feature type="transmembrane region" description="Helical" evidence="2">
    <location>
        <begin position="9"/>
        <end position="31"/>
    </location>
</feature>
<feature type="region of interest" description="Disordered" evidence="1">
    <location>
        <begin position="857"/>
        <end position="900"/>
    </location>
</feature>
<feature type="compositionally biased region" description="Basic and acidic residues" evidence="1">
    <location>
        <begin position="867"/>
        <end position="885"/>
    </location>
</feature>
<dbReference type="STRING" id="236814.IX39_13100"/>
<keyword evidence="4" id="KW-1185">Reference proteome</keyword>
<keyword evidence="2" id="KW-1133">Transmembrane helix</keyword>
<organism evidence="3 4">
    <name type="scientific">Chryseobacterium formosense</name>
    <dbReference type="NCBI Taxonomy" id="236814"/>
    <lineage>
        <taxon>Bacteria</taxon>
        <taxon>Pseudomonadati</taxon>
        <taxon>Bacteroidota</taxon>
        <taxon>Flavobacteriia</taxon>
        <taxon>Flavobacteriales</taxon>
        <taxon>Weeksellaceae</taxon>
        <taxon>Chryseobacterium group</taxon>
        <taxon>Chryseobacterium</taxon>
    </lineage>
</organism>
<evidence type="ECO:0000313" key="3">
    <source>
        <dbReference type="EMBL" id="KFE98376.1"/>
    </source>
</evidence>
<comment type="caution">
    <text evidence="3">The sequence shown here is derived from an EMBL/GenBank/DDBJ whole genome shotgun (WGS) entry which is preliminary data.</text>
</comment>
<evidence type="ECO:0000313" key="4">
    <source>
        <dbReference type="Proteomes" id="UP000028713"/>
    </source>
</evidence>
<keyword evidence="2" id="KW-0812">Transmembrane</keyword>
<accession>A0A085Z1R3</accession>
<dbReference type="Proteomes" id="UP000028713">
    <property type="component" value="Unassembled WGS sequence"/>
</dbReference>
<name>A0A085Z1R3_9FLAO</name>
<evidence type="ECO:0000256" key="2">
    <source>
        <dbReference type="SAM" id="Phobius"/>
    </source>
</evidence>
<protein>
    <submittedName>
        <fullName evidence="3">Uncharacterized protein</fullName>
    </submittedName>
</protein>
<dbReference type="AlphaFoldDB" id="A0A085Z1R3"/>
<dbReference type="eggNOG" id="ENOG502Z80K">
    <property type="taxonomic scope" value="Bacteria"/>
</dbReference>
<reference evidence="3 4" key="1">
    <citation type="submission" date="2014-07" db="EMBL/GenBank/DDBJ databases">
        <title>Genome of Chryseobacterium formosense LMG 24722.</title>
        <authorList>
            <person name="Pipes S.E."/>
            <person name="Stropko S.J."/>
            <person name="Newman J.D."/>
        </authorList>
    </citation>
    <scope>NUCLEOTIDE SEQUENCE [LARGE SCALE GENOMIC DNA]</scope>
    <source>
        <strain evidence="3 4">LMG 24722</strain>
    </source>
</reference>
<evidence type="ECO:0000256" key="1">
    <source>
        <dbReference type="SAM" id="MobiDB-lite"/>
    </source>
</evidence>
<feature type="compositionally biased region" description="Polar residues" evidence="1">
    <location>
        <begin position="857"/>
        <end position="866"/>
    </location>
</feature>
<dbReference type="EMBL" id="JPRP01000002">
    <property type="protein sequence ID" value="KFE98376.1"/>
    <property type="molecule type" value="Genomic_DNA"/>
</dbReference>
<dbReference type="OrthoDB" id="1412480at2"/>
<keyword evidence="2" id="KW-0472">Membrane</keyword>
<dbReference type="RefSeq" id="WP_034677582.1">
    <property type="nucleotide sequence ID" value="NZ_FPAP01000006.1"/>
</dbReference>